<evidence type="ECO:0000313" key="2">
    <source>
        <dbReference type="EMBL" id="AKP50917.1"/>
    </source>
</evidence>
<keyword evidence="3" id="KW-1185">Reference proteome</keyword>
<keyword evidence="1" id="KW-0175">Coiled coil</keyword>
<protein>
    <submittedName>
        <fullName evidence="2">Uncharacterized protein</fullName>
    </submittedName>
</protein>
<name>A0A0H4PRL4_9BACT</name>
<evidence type="ECO:0000256" key="1">
    <source>
        <dbReference type="SAM" id="Coils"/>
    </source>
</evidence>
<dbReference type="PATRIC" id="fig|320787.5.peg.1632"/>
<dbReference type="OrthoDB" id="9940813at2"/>
<dbReference type="EMBL" id="CP012040">
    <property type="protein sequence ID" value="AKP50917.1"/>
    <property type="molecule type" value="Genomic_DNA"/>
</dbReference>
<proteinExistence type="predicted"/>
<reference evidence="2 3" key="1">
    <citation type="submission" date="2015-07" db="EMBL/GenBank/DDBJ databases">
        <authorList>
            <person name="Kim K.M."/>
        </authorList>
    </citation>
    <scope>NUCLEOTIDE SEQUENCE [LARGE SCALE GENOMIC DNA]</scope>
    <source>
        <strain evidence="2 3">KCTC 12363</strain>
    </source>
</reference>
<evidence type="ECO:0000313" key="3">
    <source>
        <dbReference type="Proteomes" id="UP000036520"/>
    </source>
</evidence>
<feature type="coiled-coil region" evidence="1">
    <location>
        <begin position="74"/>
        <end position="108"/>
    </location>
</feature>
<gene>
    <name evidence="2" type="ORF">CA2015_1479</name>
</gene>
<dbReference type="KEGG" id="camu:CA2015_1479"/>
<dbReference type="AlphaFoldDB" id="A0A0H4PRL4"/>
<dbReference type="Proteomes" id="UP000036520">
    <property type="component" value="Chromosome"/>
</dbReference>
<organism evidence="2 3">
    <name type="scientific">Cyclobacterium amurskyense</name>
    <dbReference type="NCBI Taxonomy" id="320787"/>
    <lineage>
        <taxon>Bacteria</taxon>
        <taxon>Pseudomonadati</taxon>
        <taxon>Bacteroidota</taxon>
        <taxon>Cytophagia</taxon>
        <taxon>Cytophagales</taxon>
        <taxon>Cyclobacteriaceae</taxon>
        <taxon>Cyclobacterium</taxon>
    </lineage>
</organism>
<accession>A0A0H4PRL4</accession>
<sequence>MISVKNQFAGDNLEIEFSGEPIDTRKITVPILNDVNFKPVIDYLIQVIPKNTELQSSFEDFSEEVNVEKLGLIKETIEEIYEQFNLSLENLEVQVKDEDQIKKLEENEPEDDDLPF</sequence>
<dbReference type="STRING" id="320787.CA2015_1479"/>
<dbReference type="RefSeq" id="WP_048641314.1">
    <property type="nucleotide sequence ID" value="NZ_CP012040.1"/>
</dbReference>